<protein>
    <recommendedName>
        <fullName evidence="7">Lipase</fullName>
    </recommendedName>
</protein>
<gene>
    <name evidence="5" type="ORF">J2S55_004050</name>
</gene>
<dbReference type="EMBL" id="JAUSRB010000002">
    <property type="protein sequence ID" value="MDP9864784.1"/>
    <property type="molecule type" value="Genomic_DNA"/>
</dbReference>
<dbReference type="PANTHER" id="PTHR10272:SF0">
    <property type="entry name" value="PLATELET-ACTIVATING FACTOR ACETYLHYDROLASE"/>
    <property type="match status" value="1"/>
</dbReference>
<name>A0ABT9R7K5_9ACTN</name>
<organism evidence="5 6">
    <name type="scientific">Streptosporangium brasiliense</name>
    <dbReference type="NCBI Taxonomy" id="47480"/>
    <lineage>
        <taxon>Bacteria</taxon>
        <taxon>Bacillati</taxon>
        <taxon>Actinomycetota</taxon>
        <taxon>Actinomycetes</taxon>
        <taxon>Streptosporangiales</taxon>
        <taxon>Streptosporangiaceae</taxon>
        <taxon>Streptosporangium</taxon>
    </lineage>
</organism>
<reference evidence="5 6" key="1">
    <citation type="submission" date="2023-07" db="EMBL/GenBank/DDBJ databases">
        <title>Sequencing the genomes of 1000 actinobacteria strains.</title>
        <authorList>
            <person name="Klenk H.-P."/>
        </authorList>
    </citation>
    <scope>NUCLEOTIDE SEQUENCE [LARGE SCALE GENOMIC DNA]</scope>
    <source>
        <strain evidence="5 6">DSM 44109</strain>
    </source>
</reference>
<evidence type="ECO:0000313" key="6">
    <source>
        <dbReference type="Proteomes" id="UP001230426"/>
    </source>
</evidence>
<accession>A0ABT9R7K5</accession>
<proteinExistence type="predicted"/>
<dbReference type="Proteomes" id="UP001230426">
    <property type="component" value="Unassembled WGS sequence"/>
</dbReference>
<feature type="chain" id="PRO_5047099936" description="Lipase" evidence="4">
    <location>
        <begin position="23"/>
        <end position="387"/>
    </location>
</feature>
<dbReference type="InterPro" id="IPR029058">
    <property type="entry name" value="AB_hydrolase_fold"/>
</dbReference>
<keyword evidence="6" id="KW-1185">Reference proteome</keyword>
<evidence type="ECO:0000256" key="2">
    <source>
        <dbReference type="ARBA" id="ARBA00022963"/>
    </source>
</evidence>
<comment type="caution">
    <text evidence="5">The sequence shown here is derived from an EMBL/GenBank/DDBJ whole genome shotgun (WGS) entry which is preliminary data.</text>
</comment>
<dbReference type="RefSeq" id="WP_306863203.1">
    <property type="nucleotide sequence ID" value="NZ_JAUSRB010000002.1"/>
</dbReference>
<dbReference type="Pfam" id="PF03403">
    <property type="entry name" value="PAF-AH_p_II"/>
    <property type="match status" value="2"/>
</dbReference>
<evidence type="ECO:0000313" key="5">
    <source>
        <dbReference type="EMBL" id="MDP9864784.1"/>
    </source>
</evidence>
<evidence type="ECO:0000256" key="4">
    <source>
        <dbReference type="SAM" id="SignalP"/>
    </source>
</evidence>
<keyword evidence="1" id="KW-0378">Hydrolase</keyword>
<keyword evidence="2" id="KW-0442">Lipid degradation</keyword>
<feature type="signal peptide" evidence="4">
    <location>
        <begin position="1"/>
        <end position="22"/>
    </location>
</feature>
<dbReference type="SUPFAM" id="SSF53474">
    <property type="entry name" value="alpha/beta-Hydrolases"/>
    <property type="match status" value="1"/>
</dbReference>
<dbReference type="Gene3D" id="3.40.50.1820">
    <property type="entry name" value="alpha/beta hydrolase"/>
    <property type="match status" value="1"/>
</dbReference>
<evidence type="ECO:0000256" key="1">
    <source>
        <dbReference type="ARBA" id="ARBA00022801"/>
    </source>
</evidence>
<sequence length="387" mass="41904">MRKTMTALLAAALLAVPAVAHAGTVPESPKITFELPPPTGPHALGTTEVHLVDKARSRELMISVWYPARPGKGPRAPYMTPKAAAYFDGGAPALGLRPGQVDWGAVTTHARQDAPAKGRWPVVIYSPGYGVPRTLGTSTVEELASRGYVVVTVDHTYEAPAVEFPDGRLEVARPPQGDRLTHMRQALETRREDIRTVLDRLPSVKGLAPAMDLSRIGVFGHSYGGDTAAEAMRADRRVDAGADLDGWLAHDVGGEAPSPAATEGVDRPFLLMGSPGSTADGRIRDHLTAPAWTSFWERSTGWKLDLSMPGAMHYSFTDVQAFLPELDEELEVVPEVRAQRIGTVDPGRSVAAQRAYLTAFFDQSLKHRPRRLLRGGTSEYPEVTPVR</sequence>
<keyword evidence="3" id="KW-0443">Lipid metabolism</keyword>
<keyword evidence="4" id="KW-0732">Signal</keyword>
<dbReference type="PANTHER" id="PTHR10272">
    <property type="entry name" value="PLATELET-ACTIVATING FACTOR ACETYLHYDROLASE"/>
    <property type="match status" value="1"/>
</dbReference>
<evidence type="ECO:0008006" key="7">
    <source>
        <dbReference type="Google" id="ProtNLM"/>
    </source>
</evidence>
<evidence type="ECO:0000256" key="3">
    <source>
        <dbReference type="ARBA" id="ARBA00023098"/>
    </source>
</evidence>